<sequence length="358" mass="40122">MAGFVPCVPLDETVDDLTSSYFNTNKSLGSLRRAVTGLIQDSEDMVSRAIINALSEDNKINGNNTCDSIFCGEFPSVLICGAAEISAEIQANILFLTFEWTKLYTSCAPRPDFEEQKRLFLQKHMFAIFVHVHNRRLTEDDAVRTLLDIATLLDIPIWPSVQRERDTLIIQDQSKEIYLDTLSATMKQFDELCRIGVATNRNFAFCRFASARGPLKAFAAADKGSLDINGNSPQLSLIQKPLVSGRPGTLSRRSISVSEFRERGERNPRPKPIHARRKSHQRNTISIDKLITESPIFHRMINDPVLVSPIDVESFQKKDNFGKIYDIKDFRHSSDAIATISVGDGIHDTSNGPQLTFS</sequence>
<name>A0A448ZRU2_9STRA</name>
<evidence type="ECO:0000313" key="3">
    <source>
        <dbReference type="Proteomes" id="UP000291116"/>
    </source>
</evidence>
<dbReference type="GO" id="GO:0003676">
    <property type="term" value="F:nucleic acid binding"/>
    <property type="evidence" value="ECO:0007669"/>
    <property type="project" value="InterPro"/>
</dbReference>
<accession>A0A448ZRU2</accession>
<reference evidence="2 3" key="1">
    <citation type="submission" date="2019-01" db="EMBL/GenBank/DDBJ databases">
        <authorList>
            <person name="Ferrante I. M."/>
        </authorList>
    </citation>
    <scope>NUCLEOTIDE SEQUENCE [LARGE SCALE GENOMIC DNA]</scope>
    <source>
        <strain evidence="2 3">B856</strain>
    </source>
</reference>
<dbReference type="Proteomes" id="UP000291116">
    <property type="component" value="Unassembled WGS sequence"/>
</dbReference>
<keyword evidence="3" id="KW-1185">Reference proteome</keyword>
<dbReference type="InterPro" id="IPR035979">
    <property type="entry name" value="RBD_domain_sf"/>
</dbReference>
<proteinExistence type="predicted"/>
<feature type="region of interest" description="Disordered" evidence="1">
    <location>
        <begin position="262"/>
        <end position="282"/>
    </location>
</feature>
<organism evidence="2 3">
    <name type="scientific">Pseudo-nitzschia multistriata</name>
    <dbReference type="NCBI Taxonomy" id="183589"/>
    <lineage>
        <taxon>Eukaryota</taxon>
        <taxon>Sar</taxon>
        <taxon>Stramenopiles</taxon>
        <taxon>Ochrophyta</taxon>
        <taxon>Bacillariophyta</taxon>
        <taxon>Bacillariophyceae</taxon>
        <taxon>Bacillariophycidae</taxon>
        <taxon>Bacillariales</taxon>
        <taxon>Bacillariaceae</taxon>
        <taxon>Pseudo-nitzschia</taxon>
    </lineage>
</organism>
<protein>
    <submittedName>
        <fullName evidence="2">Uncharacterized protein</fullName>
    </submittedName>
</protein>
<gene>
    <name evidence="2" type="ORF">PSNMU_V1.4_AUG-EV-PASAV3_0118420</name>
</gene>
<feature type="compositionally biased region" description="Basic residues" evidence="1">
    <location>
        <begin position="269"/>
        <end position="281"/>
    </location>
</feature>
<dbReference type="SUPFAM" id="SSF54928">
    <property type="entry name" value="RNA-binding domain, RBD"/>
    <property type="match status" value="1"/>
</dbReference>
<evidence type="ECO:0000313" key="2">
    <source>
        <dbReference type="EMBL" id="VEU44714.1"/>
    </source>
</evidence>
<dbReference type="OrthoDB" id="47592at2759"/>
<dbReference type="AlphaFoldDB" id="A0A448ZRU2"/>
<evidence type="ECO:0000256" key="1">
    <source>
        <dbReference type="SAM" id="MobiDB-lite"/>
    </source>
</evidence>
<dbReference type="EMBL" id="CAACVS010000658">
    <property type="protein sequence ID" value="VEU44714.1"/>
    <property type="molecule type" value="Genomic_DNA"/>
</dbReference>